<reference evidence="4" key="1">
    <citation type="submission" date="2023-01" db="EMBL/GenBank/DDBJ databases">
        <title>Complete genome sequence of Planctobacterium marinum strain Dej080120_11.</title>
        <authorList>
            <person name="Ueki S."/>
            <person name="Maruyama F."/>
        </authorList>
    </citation>
    <scope>NUCLEOTIDE SEQUENCE</scope>
    <source>
        <strain evidence="4">Dej080120_11</strain>
    </source>
</reference>
<dbReference type="InterPro" id="IPR044996">
    <property type="entry name" value="COQ10-like"/>
</dbReference>
<dbReference type="CDD" id="cd07813">
    <property type="entry name" value="COQ10p_like"/>
    <property type="match status" value="1"/>
</dbReference>
<evidence type="ECO:0000256" key="2">
    <source>
        <dbReference type="ARBA" id="ARBA00022649"/>
    </source>
</evidence>
<dbReference type="GO" id="GO:0045333">
    <property type="term" value="P:cellular respiration"/>
    <property type="evidence" value="ECO:0007669"/>
    <property type="project" value="InterPro"/>
</dbReference>
<feature type="domain" description="Coenzyme Q-binding protein COQ10 START" evidence="3">
    <location>
        <begin position="10"/>
        <end position="135"/>
    </location>
</feature>
<comment type="similarity">
    <text evidence="1">Belongs to the ribosome association toxin RatA family.</text>
</comment>
<dbReference type="KEGG" id="pmaw:MACH26_15480"/>
<gene>
    <name evidence="4" type="primary">yfjG</name>
    <name evidence="4" type="ORF">MACH26_15480</name>
</gene>
<dbReference type="AlphaFoldDB" id="A0AA48HNZ1"/>
<evidence type="ECO:0000313" key="4">
    <source>
        <dbReference type="EMBL" id="BDX06027.1"/>
    </source>
</evidence>
<dbReference type="Proteomes" id="UP001333710">
    <property type="component" value="Chromosome"/>
</dbReference>
<dbReference type="Gene3D" id="3.30.530.20">
    <property type="match status" value="1"/>
</dbReference>
<dbReference type="SUPFAM" id="SSF55961">
    <property type="entry name" value="Bet v1-like"/>
    <property type="match status" value="1"/>
</dbReference>
<dbReference type="InterPro" id="IPR005031">
    <property type="entry name" value="COQ10_START"/>
</dbReference>
<keyword evidence="4" id="KW-0830">Ubiquinone</keyword>
<organism evidence="4 5">
    <name type="scientific">Planctobacterium marinum</name>
    <dbReference type="NCBI Taxonomy" id="1631968"/>
    <lineage>
        <taxon>Bacteria</taxon>
        <taxon>Pseudomonadati</taxon>
        <taxon>Pseudomonadota</taxon>
        <taxon>Gammaproteobacteria</taxon>
        <taxon>Alteromonadales</taxon>
        <taxon>Alteromonadaceae</taxon>
        <taxon>Planctobacterium</taxon>
    </lineage>
</organism>
<keyword evidence="2" id="KW-1277">Toxin-antitoxin system</keyword>
<sequence>MPAVHRSALVPFSAAKMFNLVNDVSQYPQFLPGCEDARIIEQHESLMVASLLVSKAGVRQWFTTRNELVSNSAITMNLQEGPFKKLTGGWRFIELEENACKIELDLDFEFSNSLAQLAFGKVFSSLANNMVKAFTDRAKEVYRD</sequence>
<name>A0AA48HNZ1_9ALTE</name>
<dbReference type="RefSeq" id="WP_338292057.1">
    <property type="nucleotide sequence ID" value="NZ_AP027272.1"/>
</dbReference>
<dbReference type="PANTHER" id="PTHR12901:SF10">
    <property type="entry name" value="COENZYME Q-BINDING PROTEIN COQ10, MITOCHONDRIAL"/>
    <property type="match status" value="1"/>
</dbReference>
<evidence type="ECO:0000259" key="3">
    <source>
        <dbReference type="Pfam" id="PF03364"/>
    </source>
</evidence>
<protein>
    <submittedName>
        <fullName evidence="4">Ubiquinone-binding protein</fullName>
    </submittedName>
</protein>
<keyword evidence="5" id="KW-1185">Reference proteome</keyword>
<dbReference type="EMBL" id="AP027272">
    <property type="protein sequence ID" value="BDX06027.1"/>
    <property type="molecule type" value="Genomic_DNA"/>
</dbReference>
<evidence type="ECO:0000313" key="5">
    <source>
        <dbReference type="Proteomes" id="UP001333710"/>
    </source>
</evidence>
<dbReference type="Pfam" id="PF03364">
    <property type="entry name" value="Polyketide_cyc"/>
    <property type="match status" value="1"/>
</dbReference>
<proteinExistence type="inferred from homology"/>
<dbReference type="GO" id="GO:0048039">
    <property type="term" value="F:ubiquinone binding"/>
    <property type="evidence" value="ECO:0007669"/>
    <property type="project" value="InterPro"/>
</dbReference>
<accession>A0AA48HNZ1</accession>
<evidence type="ECO:0000256" key="1">
    <source>
        <dbReference type="ARBA" id="ARBA00008918"/>
    </source>
</evidence>
<dbReference type="PANTHER" id="PTHR12901">
    <property type="entry name" value="SPERM PROTEIN HOMOLOG"/>
    <property type="match status" value="1"/>
</dbReference>
<dbReference type="InterPro" id="IPR023393">
    <property type="entry name" value="START-like_dom_sf"/>
</dbReference>